<name>A0A8J3GKG6_9HYPH</name>
<reference evidence="3" key="2">
    <citation type="submission" date="2020-09" db="EMBL/GenBank/DDBJ databases">
        <authorList>
            <person name="Sun Q."/>
            <person name="Kim S."/>
        </authorList>
    </citation>
    <scope>NUCLEOTIDE SEQUENCE</scope>
    <source>
        <strain evidence="3">KCTC 42249</strain>
    </source>
</reference>
<evidence type="ECO:0000313" key="4">
    <source>
        <dbReference type="Proteomes" id="UP000630142"/>
    </source>
</evidence>
<dbReference type="PANTHER" id="PTHR43630:SF2">
    <property type="entry name" value="GLYCOSYLTRANSFERASE"/>
    <property type="match status" value="1"/>
</dbReference>
<dbReference type="PANTHER" id="PTHR43630">
    <property type="entry name" value="POLY-BETA-1,6-N-ACETYL-D-GLUCOSAMINE SYNTHASE"/>
    <property type="match status" value="1"/>
</dbReference>
<dbReference type="Proteomes" id="UP000630142">
    <property type="component" value="Unassembled WGS sequence"/>
</dbReference>
<dbReference type="GO" id="GO:0016740">
    <property type="term" value="F:transferase activity"/>
    <property type="evidence" value="ECO:0007669"/>
    <property type="project" value="UniProtKB-KW"/>
</dbReference>
<comment type="similarity">
    <text evidence="1">Belongs to the glycosyltransferase 2 family. WaaE/KdtX subfamily.</text>
</comment>
<dbReference type="InterPro" id="IPR029044">
    <property type="entry name" value="Nucleotide-diphossugar_trans"/>
</dbReference>
<gene>
    <name evidence="3" type="ORF">GCM10016234_19580</name>
</gene>
<comment type="caution">
    <text evidence="3">The sequence shown here is derived from an EMBL/GenBank/DDBJ whole genome shotgun (WGS) entry which is preliminary data.</text>
</comment>
<reference evidence="3" key="1">
    <citation type="journal article" date="2014" name="Int. J. Syst. Evol. Microbiol.">
        <title>Complete genome sequence of Corynebacterium casei LMG S-19264T (=DSM 44701T), isolated from a smear-ripened cheese.</title>
        <authorList>
            <consortium name="US DOE Joint Genome Institute (JGI-PGF)"/>
            <person name="Walter F."/>
            <person name="Albersmeier A."/>
            <person name="Kalinowski J."/>
            <person name="Ruckert C."/>
        </authorList>
    </citation>
    <scope>NUCLEOTIDE SEQUENCE</scope>
    <source>
        <strain evidence="3">KCTC 42249</strain>
    </source>
</reference>
<keyword evidence="4" id="KW-1185">Reference proteome</keyword>
<evidence type="ECO:0000259" key="2">
    <source>
        <dbReference type="Pfam" id="PF00535"/>
    </source>
</evidence>
<dbReference type="EMBL" id="BMZQ01000002">
    <property type="protein sequence ID" value="GHD14217.1"/>
    <property type="molecule type" value="Genomic_DNA"/>
</dbReference>
<dbReference type="Gene3D" id="3.90.550.10">
    <property type="entry name" value="Spore Coat Polysaccharide Biosynthesis Protein SpsA, Chain A"/>
    <property type="match status" value="1"/>
</dbReference>
<dbReference type="InterPro" id="IPR001173">
    <property type="entry name" value="Glyco_trans_2-like"/>
</dbReference>
<proteinExistence type="inferred from homology"/>
<organism evidence="3 4">
    <name type="scientific">Tianweitania populi</name>
    <dbReference type="NCBI Taxonomy" id="1607949"/>
    <lineage>
        <taxon>Bacteria</taxon>
        <taxon>Pseudomonadati</taxon>
        <taxon>Pseudomonadota</taxon>
        <taxon>Alphaproteobacteria</taxon>
        <taxon>Hyphomicrobiales</taxon>
        <taxon>Phyllobacteriaceae</taxon>
        <taxon>Tianweitania</taxon>
    </lineage>
</organism>
<dbReference type="SUPFAM" id="SSF53448">
    <property type="entry name" value="Nucleotide-diphospho-sugar transferases"/>
    <property type="match status" value="1"/>
</dbReference>
<dbReference type="RefSeq" id="WP_189503404.1">
    <property type="nucleotide sequence ID" value="NZ_BMZQ01000002.1"/>
</dbReference>
<protein>
    <submittedName>
        <fullName evidence="3">Glycosyl transferase</fullName>
    </submittedName>
</protein>
<sequence length="304" mass="35907">MSSPLPITVVILTFNEALHIRRCLERIRPLVQRMVVVDSFSTDDTPALARACGAEVMQRRWLNYADQFQWALDHAGIDTEWVLRLDADEYLEPALIDEIRSRLAGLPTEVTGVSFRRKVIFRGRWIRFGGFYPTILLRLWRHGAGRIESRWMDEHVVLQRGRSVTFGHDFVDENINDISWWTDKHNSYATRQMIDFVAQEQPLFARDQALESGQSGQARLKRLLKVHLFARMPLYLRGTLYFLFRYFILLGFLDGRQGFLFHFLQGWWNWMLVDAKIDEARRYIADHGLDAFKMHLNDRWGYRL</sequence>
<dbReference type="CDD" id="cd02511">
    <property type="entry name" value="Beta4Glucosyltransferase"/>
    <property type="match status" value="1"/>
</dbReference>
<feature type="domain" description="Glycosyltransferase 2-like" evidence="2">
    <location>
        <begin position="8"/>
        <end position="128"/>
    </location>
</feature>
<dbReference type="AlphaFoldDB" id="A0A8J3GKG6"/>
<accession>A0A8J3GKG6</accession>
<keyword evidence="3" id="KW-0808">Transferase</keyword>
<dbReference type="Pfam" id="PF00535">
    <property type="entry name" value="Glycos_transf_2"/>
    <property type="match status" value="1"/>
</dbReference>
<evidence type="ECO:0000256" key="1">
    <source>
        <dbReference type="ARBA" id="ARBA00038494"/>
    </source>
</evidence>
<evidence type="ECO:0000313" key="3">
    <source>
        <dbReference type="EMBL" id="GHD14217.1"/>
    </source>
</evidence>